<comment type="caution">
    <text evidence="5">The sequence shown here is derived from an EMBL/GenBank/DDBJ whole genome shotgun (WGS) entry which is preliminary data.</text>
</comment>
<keyword evidence="6" id="KW-1185">Reference proteome</keyword>
<evidence type="ECO:0000256" key="2">
    <source>
        <dbReference type="ARBA" id="ARBA00012485"/>
    </source>
</evidence>
<gene>
    <name evidence="5" type="ORF">V6N11_049941</name>
</gene>
<evidence type="ECO:0000313" key="5">
    <source>
        <dbReference type="EMBL" id="KAK9033757.1"/>
    </source>
</evidence>
<evidence type="ECO:0000256" key="1">
    <source>
        <dbReference type="ARBA" id="ARBA00000885"/>
    </source>
</evidence>
<feature type="transmembrane region" description="Helical" evidence="4">
    <location>
        <begin position="156"/>
        <end position="174"/>
    </location>
</feature>
<dbReference type="PANTHER" id="PTHR45700:SF6">
    <property type="entry name" value="E3 UBIQUITIN-PROTEIN LIGASE UPL6"/>
    <property type="match status" value="1"/>
</dbReference>
<keyword evidence="4" id="KW-0812">Transmembrane</keyword>
<keyword evidence="3" id="KW-0808">Transferase</keyword>
<sequence>MQIDILENGWDAENEILMPLDARNLNDFSILLETCRLLRNCDQNSMNIIGFFAAIPTSLLDALPPIKPINRECFMGGQIDMIITDVENLALDNELVQQIAHFDSSLLLQFTNVLLSKNSIVCWLHFEESDATEVPIIAIACAFLHVTFNRFYKKSVLLVWVYGTELVSILGNVIKRCHHNHKWLFLLEWFSYLLGDAPVWLLSISIFCPLYKHKFRIVDNEEFYEQEKPSYLKNLKYLTFILRQASQQLLRMNSSVHHSFGNWVPTTLLAFYLHLILEDKDSFEWEGIVMTRSSWAKDQH</sequence>
<organism evidence="5 6">
    <name type="scientific">Hibiscus sabdariffa</name>
    <name type="common">roselle</name>
    <dbReference type="NCBI Taxonomy" id="183260"/>
    <lineage>
        <taxon>Eukaryota</taxon>
        <taxon>Viridiplantae</taxon>
        <taxon>Streptophyta</taxon>
        <taxon>Embryophyta</taxon>
        <taxon>Tracheophyta</taxon>
        <taxon>Spermatophyta</taxon>
        <taxon>Magnoliopsida</taxon>
        <taxon>eudicotyledons</taxon>
        <taxon>Gunneridae</taxon>
        <taxon>Pentapetalae</taxon>
        <taxon>rosids</taxon>
        <taxon>malvids</taxon>
        <taxon>Malvales</taxon>
        <taxon>Malvaceae</taxon>
        <taxon>Malvoideae</taxon>
        <taxon>Hibiscus</taxon>
    </lineage>
</organism>
<comment type="catalytic activity">
    <reaction evidence="1">
        <text>S-ubiquitinyl-[E2 ubiquitin-conjugating enzyme]-L-cysteine + [acceptor protein]-L-lysine = [E2 ubiquitin-conjugating enzyme]-L-cysteine + N(6)-ubiquitinyl-[acceptor protein]-L-lysine.</text>
        <dbReference type="EC" id="2.3.2.26"/>
    </reaction>
</comment>
<accession>A0ABR2T984</accession>
<dbReference type="EMBL" id="JBBPBN010000007">
    <property type="protein sequence ID" value="KAK9033757.1"/>
    <property type="molecule type" value="Genomic_DNA"/>
</dbReference>
<protein>
    <recommendedName>
        <fullName evidence="2">HECT-type E3 ubiquitin transferase</fullName>
        <ecNumber evidence="2">2.3.2.26</ecNumber>
    </recommendedName>
</protein>
<dbReference type="Proteomes" id="UP001396334">
    <property type="component" value="Unassembled WGS sequence"/>
</dbReference>
<proteinExistence type="predicted"/>
<feature type="transmembrane region" description="Helical" evidence="4">
    <location>
        <begin position="189"/>
        <end position="211"/>
    </location>
</feature>
<dbReference type="InterPro" id="IPR044611">
    <property type="entry name" value="E3A/B/C-like"/>
</dbReference>
<name>A0ABR2T984_9ROSI</name>
<keyword evidence="4" id="KW-1133">Transmembrane helix</keyword>
<reference evidence="5 6" key="1">
    <citation type="journal article" date="2024" name="G3 (Bethesda)">
        <title>Genome assembly of Hibiscus sabdariffa L. provides insights into metabolisms of medicinal natural products.</title>
        <authorList>
            <person name="Kim T."/>
        </authorList>
    </citation>
    <scope>NUCLEOTIDE SEQUENCE [LARGE SCALE GENOMIC DNA]</scope>
    <source>
        <strain evidence="5">TK-2024</strain>
        <tissue evidence="5">Old leaves</tissue>
    </source>
</reference>
<dbReference type="PANTHER" id="PTHR45700">
    <property type="entry name" value="UBIQUITIN-PROTEIN LIGASE E3C"/>
    <property type="match status" value="1"/>
</dbReference>
<evidence type="ECO:0000256" key="3">
    <source>
        <dbReference type="ARBA" id="ARBA00022679"/>
    </source>
</evidence>
<evidence type="ECO:0000313" key="6">
    <source>
        <dbReference type="Proteomes" id="UP001396334"/>
    </source>
</evidence>
<keyword evidence="4" id="KW-0472">Membrane</keyword>
<evidence type="ECO:0000256" key="4">
    <source>
        <dbReference type="SAM" id="Phobius"/>
    </source>
</evidence>
<dbReference type="EC" id="2.3.2.26" evidence="2"/>